<dbReference type="RefSeq" id="WP_377182693.1">
    <property type="nucleotide sequence ID" value="NZ_JBHUPD010000001.1"/>
</dbReference>
<keyword evidence="2 5" id="KW-0812">Transmembrane</keyword>
<dbReference type="InterPro" id="IPR002781">
    <property type="entry name" value="TM_pro_TauE-like"/>
</dbReference>
<dbReference type="Proteomes" id="UP001597557">
    <property type="component" value="Unassembled WGS sequence"/>
</dbReference>
<feature type="transmembrane region" description="Helical" evidence="5">
    <location>
        <begin position="40"/>
        <end position="60"/>
    </location>
</feature>
<evidence type="ECO:0000256" key="3">
    <source>
        <dbReference type="ARBA" id="ARBA00022989"/>
    </source>
</evidence>
<comment type="similarity">
    <text evidence="5">Belongs to the 4-toluene sulfonate uptake permease (TSUP) (TC 2.A.102) family.</text>
</comment>
<keyword evidence="3 5" id="KW-1133">Transmembrane helix</keyword>
<comment type="caution">
    <text evidence="6">The sequence shown here is derived from an EMBL/GenBank/DDBJ whole genome shotgun (WGS) entry which is preliminary data.</text>
</comment>
<evidence type="ECO:0000313" key="7">
    <source>
        <dbReference type="Proteomes" id="UP001597557"/>
    </source>
</evidence>
<feature type="transmembrane region" description="Helical" evidence="5">
    <location>
        <begin position="214"/>
        <end position="234"/>
    </location>
</feature>
<feature type="transmembrane region" description="Helical" evidence="5">
    <location>
        <begin position="72"/>
        <end position="91"/>
    </location>
</feature>
<dbReference type="PANTHER" id="PTHR43701">
    <property type="entry name" value="MEMBRANE TRANSPORTER PROTEIN MJ0441-RELATED"/>
    <property type="match status" value="1"/>
</dbReference>
<dbReference type="PANTHER" id="PTHR43701:SF2">
    <property type="entry name" value="MEMBRANE TRANSPORTER PROTEIN YJNA-RELATED"/>
    <property type="match status" value="1"/>
</dbReference>
<keyword evidence="5" id="KW-1003">Cell membrane</keyword>
<gene>
    <name evidence="6" type="ORF">ACFS5N_04560</name>
</gene>
<feature type="transmembrane region" description="Helical" evidence="5">
    <location>
        <begin position="246"/>
        <end position="264"/>
    </location>
</feature>
<organism evidence="6 7">
    <name type="scientific">Mucilaginibacter ximonensis</name>
    <dbReference type="NCBI Taxonomy" id="538021"/>
    <lineage>
        <taxon>Bacteria</taxon>
        <taxon>Pseudomonadati</taxon>
        <taxon>Bacteroidota</taxon>
        <taxon>Sphingobacteriia</taxon>
        <taxon>Sphingobacteriales</taxon>
        <taxon>Sphingobacteriaceae</taxon>
        <taxon>Mucilaginibacter</taxon>
    </lineage>
</organism>
<evidence type="ECO:0000256" key="5">
    <source>
        <dbReference type="RuleBase" id="RU363041"/>
    </source>
</evidence>
<keyword evidence="7" id="KW-1185">Reference proteome</keyword>
<keyword evidence="4 5" id="KW-0472">Membrane</keyword>
<feature type="transmembrane region" description="Helical" evidence="5">
    <location>
        <begin position="111"/>
        <end position="129"/>
    </location>
</feature>
<dbReference type="Pfam" id="PF01925">
    <property type="entry name" value="TauE"/>
    <property type="match status" value="1"/>
</dbReference>
<dbReference type="InterPro" id="IPR051598">
    <property type="entry name" value="TSUP/Inactive_protease-like"/>
</dbReference>
<protein>
    <recommendedName>
        <fullName evidence="5">Probable membrane transporter protein</fullName>
    </recommendedName>
</protein>
<feature type="transmembrane region" description="Helical" evidence="5">
    <location>
        <begin position="150"/>
        <end position="181"/>
    </location>
</feature>
<reference evidence="7" key="1">
    <citation type="journal article" date="2019" name="Int. J. Syst. Evol. Microbiol.">
        <title>The Global Catalogue of Microorganisms (GCM) 10K type strain sequencing project: providing services to taxonomists for standard genome sequencing and annotation.</title>
        <authorList>
            <consortium name="The Broad Institute Genomics Platform"/>
            <consortium name="The Broad Institute Genome Sequencing Center for Infectious Disease"/>
            <person name="Wu L."/>
            <person name="Ma J."/>
        </authorList>
    </citation>
    <scope>NUCLEOTIDE SEQUENCE [LARGE SCALE GENOMIC DNA]</scope>
    <source>
        <strain evidence="7">KCTC 22437</strain>
    </source>
</reference>
<evidence type="ECO:0000313" key="6">
    <source>
        <dbReference type="EMBL" id="MFD2871727.1"/>
    </source>
</evidence>
<evidence type="ECO:0000256" key="1">
    <source>
        <dbReference type="ARBA" id="ARBA00004141"/>
    </source>
</evidence>
<accession>A0ABW5YA88</accession>
<proteinExistence type="inferred from homology"/>
<comment type="subcellular location">
    <subcellularLocation>
        <location evidence="5">Cell membrane</location>
        <topology evidence="5">Multi-pass membrane protein</topology>
    </subcellularLocation>
    <subcellularLocation>
        <location evidence="1">Membrane</location>
        <topology evidence="1">Multi-pass membrane protein</topology>
    </subcellularLocation>
</comment>
<dbReference type="EMBL" id="JBHUPD010000001">
    <property type="protein sequence ID" value="MFD2871727.1"/>
    <property type="molecule type" value="Genomic_DNA"/>
</dbReference>
<feature type="transmembrane region" description="Helical" evidence="5">
    <location>
        <begin position="7"/>
        <end position="34"/>
    </location>
</feature>
<sequence length="267" mass="28328">MEIFAYIASALIGISLGLIGGGGSIMTVPVLVYLFGTSPLLATSYSLFIVGSTSMVGAYSNYRKGLVSVKTALLFGLTSITTVFVTRKFFIPLIPKHIAQFGSFELTENTMTMMLFAMLMIAAAAAMIKSGGKKETIDPINERKLNIPKLLGYGIAIGLATGILGAGGGFLLIPTLVLLVGLPMKEAVGTSLLIIALNSLIGFTGDLGHFKIDWWFLAKITVIAVTGIFAGGTINKMIDGAKLKKGFGWFVLVMGVYIIARELFLAK</sequence>
<evidence type="ECO:0000256" key="2">
    <source>
        <dbReference type="ARBA" id="ARBA00022692"/>
    </source>
</evidence>
<name>A0ABW5YA88_9SPHI</name>
<evidence type="ECO:0000256" key="4">
    <source>
        <dbReference type="ARBA" id="ARBA00023136"/>
    </source>
</evidence>